<feature type="region of interest" description="Disordered" evidence="1">
    <location>
        <begin position="67"/>
        <end position="104"/>
    </location>
</feature>
<evidence type="ECO:0000313" key="4">
    <source>
        <dbReference type="Proteomes" id="UP001642483"/>
    </source>
</evidence>
<evidence type="ECO:0000256" key="1">
    <source>
        <dbReference type="SAM" id="MobiDB-lite"/>
    </source>
</evidence>
<comment type="caution">
    <text evidence="3">The sequence shown here is derived from an EMBL/GenBank/DDBJ whole genome shotgun (WGS) entry which is preliminary data.</text>
</comment>
<gene>
    <name evidence="3" type="ORF">CVLEPA_LOCUS9974</name>
</gene>
<dbReference type="EMBL" id="CAWYQH010000068">
    <property type="protein sequence ID" value="CAK8679723.1"/>
    <property type="molecule type" value="Genomic_DNA"/>
</dbReference>
<keyword evidence="4" id="KW-1185">Reference proteome</keyword>
<evidence type="ECO:0000313" key="3">
    <source>
        <dbReference type="EMBL" id="CAK8679723.1"/>
    </source>
</evidence>
<feature type="compositionally biased region" description="Polar residues" evidence="1">
    <location>
        <begin position="152"/>
        <end position="168"/>
    </location>
</feature>
<protein>
    <submittedName>
        <fullName evidence="3">Uncharacterized protein</fullName>
    </submittedName>
</protein>
<keyword evidence="2" id="KW-1133">Transmembrane helix</keyword>
<sequence length="196" mass="21661">MSTIPATKQSTSMSVSTEALTIVGDSMSVWVYLGPVFAGFSLLLSLILLGICIKNCLKKRQRCAEDRRVSTESDNLEDDPPRESDSLLRNLNKTERNRCQDSGNSSLIRADSRVELSLYQRSDLDNRRDSQFSFSPLTAQLQINLPPRPTSLVISTSSDGATSPKCGNSSTSTLSSDRLDQYTQDSPFNAFKIRLV</sequence>
<accession>A0ABP0FL48</accession>
<feature type="region of interest" description="Disordered" evidence="1">
    <location>
        <begin position="148"/>
        <end position="180"/>
    </location>
</feature>
<dbReference type="Proteomes" id="UP001642483">
    <property type="component" value="Unassembled WGS sequence"/>
</dbReference>
<keyword evidence="2" id="KW-0812">Transmembrane</keyword>
<keyword evidence="2" id="KW-0472">Membrane</keyword>
<evidence type="ECO:0000256" key="2">
    <source>
        <dbReference type="SAM" id="Phobius"/>
    </source>
</evidence>
<feature type="compositionally biased region" description="Basic and acidic residues" evidence="1">
    <location>
        <begin position="79"/>
        <end position="99"/>
    </location>
</feature>
<reference evidence="3 4" key="1">
    <citation type="submission" date="2024-02" db="EMBL/GenBank/DDBJ databases">
        <authorList>
            <person name="Daric V."/>
            <person name="Darras S."/>
        </authorList>
    </citation>
    <scope>NUCLEOTIDE SEQUENCE [LARGE SCALE GENOMIC DNA]</scope>
</reference>
<feature type="transmembrane region" description="Helical" evidence="2">
    <location>
        <begin position="29"/>
        <end position="52"/>
    </location>
</feature>
<organism evidence="3 4">
    <name type="scientific">Clavelina lepadiformis</name>
    <name type="common">Light-bulb sea squirt</name>
    <name type="synonym">Ascidia lepadiformis</name>
    <dbReference type="NCBI Taxonomy" id="159417"/>
    <lineage>
        <taxon>Eukaryota</taxon>
        <taxon>Metazoa</taxon>
        <taxon>Chordata</taxon>
        <taxon>Tunicata</taxon>
        <taxon>Ascidiacea</taxon>
        <taxon>Aplousobranchia</taxon>
        <taxon>Clavelinidae</taxon>
        <taxon>Clavelina</taxon>
    </lineage>
</organism>
<proteinExistence type="predicted"/>
<name>A0ABP0FL48_CLALP</name>